<evidence type="ECO:0000313" key="3">
    <source>
        <dbReference type="Proteomes" id="UP001331761"/>
    </source>
</evidence>
<sequence>MEEYLHDILDPLQDWAQYSKRQQLVKTLMRRITTLKPADLDQPLWKKEYYRRTSPWWYYPLKTFDCQEDPLICLPKDLLERLSQRFDHFFTSYAIHVFSITLEIYEKHGKLRFRRIPGAAILCKLEDKKHEETINEKEQSEEQTSDEREHSEEEKEEEEEEESVPAAQIPNTSVDNEICKETSLAETRKEQEQSEEQKEAKQASQVPNTSVDNEEMHPMDSEVMYGKSRNENDARISKQSPVL</sequence>
<evidence type="ECO:0000313" key="2">
    <source>
        <dbReference type="EMBL" id="KAK5977253.1"/>
    </source>
</evidence>
<organism evidence="2 3">
    <name type="scientific">Trichostrongylus colubriformis</name>
    <name type="common">Black scour worm</name>
    <dbReference type="NCBI Taxonomy" id="6319"/>
    <lineage>
        <taxon>Eukaryota</taxon>
        <taxon>Metazoa</taxon>
        <taxon>Ecdysozoa</taxon>
        <taxon>Nematoda</taxon>
        <taxon>Chromadorea</taxon>
        <taxon>Rhabditida</taxon>
        <taxon>Rhabditina</taxon>
        <taxon>Rhabditomorpha</taxon>
        <taxon>Strongyloidea</taxon>
        <taxon>Trichostrongylidae</taxon>
        <taxon>Trichostrongylus</taxon>
    </lineage>
</organism>
<dbReference type="AlphaFoldDB" id="A0AAN8ING7"/>
<gene>
    <name evidence="2" type="ORF">GCK32_016317</name>
</gene>
<evidence type="ECO:0000256" key="1">
    <source>
        <dbReference type="SAM" id="MobiDB-lite"/>
    </source>
</evidence>
<feature type="compositionally biased region" description="Basic and acidic residues" evidence="1">
    <location>
        <begin position="131"/>
        <end position="153"/>
    </location>
</feature>
<keyword evidence="3" id="KW-1185">Reference proteome</keyword>
<feature type="compositionally biased region" description="Basic and acidic residues" evidence="1">
    <location>
        <begin position="186"/>
        <end position="201"/>
    </location>
</feature>
<protein>
    <submittedName>
        <fullName evidence="2">Uncharacterized protein</fullName>
    </submittedName>
</protein>
<proteinExistence type="predicted"/>
<feature type="non-terminal residue" evidence="2">
    <location>
        <position position="243"/>
    </location>
</feature>
<dbReference type="EMBL" id="WIXE01010867">
    <property type="protein sequence ID" value="KAK5977253.1"/>
    <property type="molecule type" value="Genomic_DNA"/>
</dbReference>
<feature type="compositionally biased region" description="Acidic residues" evidence="1">
    <location>
        <begin position="154"/>
        <end position="163"/>
    </location>
</feature>
<reference evidence="2 3" key="1">
    <citation type="submission" date="2019-10" db="EMBL/GenBank/DDBJ databases">
        <title>Assembly and Annotation for the nematode Trichostrongylus colubriformis.</title>
        <authorList>
            <person name="Martin J."/>
        </authorList>
    </citation>
    <scope>NUCLEOTIDE SEQUENCE [LARGE SCALE GENOMIC DNA]</scope>
    <source>
        <strain evidence="2">G859</strain>
        <tissue evidence="2">Whole worm</tissue>
    </source>
</reference>
<dbReference type="Proteomes" id="UP001331761">
    <property type="component" value="Unassembled WGS sequence"/>
</dbReference>
<name>A0AAN8ING7_TRICO</name>
<feature type="region of interest" description="Disordered" evidence="1">
    <location>
        <begin position="131"/>
        <end position="243"/>
    </location>
</feature>
<comment type="caution">
    <text evidence="2">The sequence shown here is derived from an EMBL/GenBank/DDBJ whole genome shotgun (WGS) entry which is preliminary data.</text>
</comment>
<accession>A0AAN8ING7</accession>